<dbReference type="EMBL" id="ABSU01000002">
    <property type="protein sequence ID" value="EFE36428.1"/>
    <property type="molecule type" value="Genomic_DNA"/>
</dbReference>
<dbReference type="GO" id="GO:0016020">
    <property type="term" value="C:membrane"/>
    <property type="evidence" value="ECO:0007669"/>
    <property type="project" value="UniProtKB-SubCell"/>
</dbReference>
<evidence type="ECO:0000313" key="7">
    <source>
        <dbReference type="Proteomes" id="UP000008866"/>
    </source>
</evidence>
<proteinExistence type="predicted"/>
<dbReference type="HOGENOM" id="CLU_033465_0_1_1"/>
<dbReference type="STRING" id="663331.D4AM19"/>
<protein>
    <recommendedName>
        <fullName evidence="8">RTA1 domain protein</fullName>
    </recommendedName>
</protein>
<reference evidence="7" key="1">
    <citation type="journal article" date="2011" name="Genome Biol.">
        <title>Comparative and functional genomics provide insights into the pathogenicity of dermatophytic fungi.</title>
        <authorList>
            <person name="Burmester A."/>
            <person name="Shelest E."/>
            <person name="Gloeckner G."/>
            <person name="Heddergott C."/>
            <person name="Schindler S."/>
            <person name="Staib P."/>
            <person name="Heidel A."/>
            <person name="Felder M."/>
            <person name="Petzold A."/>
            <person name="Szafranski K."/>
            <person name="Feuermann M."/>
            <person name="Pedruzzi I."/>
            <person name="Priebe S."/>
            <person name="Groth M."/>
            <person name="Winkler R."/>
            <person name="Li W."/>
            <person name="Kniemeyer O."/>
            <person name="Schroeckh V."/>
            <person name="Hertweck C."/>
            <person name="Hube B."/>
            <person name="White T.C."/>
            <person name="Platzer M."/>
            <person name="Guthke R."/>
            <person name="Heitman J."/>
            <person name="Woestemeyer J."/>
            <person name="Zipfel P.F."/>
            <person name="Monod M."/>
            <person name="Brakhage A.A."/>
        </authorList>
    </citation>
    <scope>NUCLEOTIDE SEQUENCE [LARGE SCALE GENOMIC DNA]</scope>
    <source>
        <strain evidence="7">ATCC MYA-4681 / CBS 112371</strain>
    </source>
</reference>
<evidence type="ECO:0000256" key="1">
    <source>
        <dbReference type="ARBA" id="ARBA00004141"/>
    </source>
</evidence>
<dbReference type="GeneID" id="9526875"/>
<keyword evidence="3 5" id="KW-1133">Transmembrane helix</keyword>
<dbReference type="RefSeq" id="XP_003017073.1">
    <property type="nucleotide sequence ID" value="XM_003017027.1"/>
</dbReference>
<evidence type="ECO:0000256" key="2">
    <source>
        <dbReference type="ARBA" id="ARBA00022692"/>
    </source>
</evidence>
<evidence type="ECO:0008006" key="8">
    <source>
        <dbReference type="Google" id="ProtNLM"/>
    </source>
</evidence>
<evidence type="ECO:0000256" key="4">
    <source>
        <dbReference type="ARBA" id="ARBA00023136"/>
    </source>
</evidence>
<keyword evidence="4 5" id="KW-0472">Membrane</keyword>
<name>D4AM19_ARTBC</name>
<dbReference type="AlphaFoldDB" id="D4AM19"/>
<keyword evidence="2 5" id="KW-0812">Transmembrane</keyword>
<feature type="transmembrane region" description="Helical" evidence="5">
    <location>
        <begin position="139"/>
        <end position="158"/>
    </location>
</feature>
<dbReference type="OMA" id="QVFIYVC"/>
<feature type="transmembrane region" description="Helical" evidence="5">
    <location>
        <begin position="7"/>
        <end position="24"/>
    </location>
</feature>
<dbReference type="eggNOG" id="ENOG502RNSS">
    <property type="taxonomic scope" value="Eukaryota"/>
</dbReference>
<accession>D4AM19</accession>
<comment type="caution">
    <text evidence="6">The sequence shown here is derived from an EMBL/GenBank/DDBJ whole genome shotgun (WGS) entry which is preliminary data.</text>
</comment>
<evidence type="ECO:0000313" key="6">
    <source>
        <dbReference type="EMBL" id="EFE36428.1"/>
    </source>
</evidence>
<feature type="transmembrane region" description="Helical" evidence="5">
    <location>
        <begin position="210"/>
        <end position="231"/>
    </location>
</feature>
<sequence>MLCPRTILLILYYTVLGSLFVYAPNKVAPVIFAVAYALSAAGHIWQCFYVHGGLFHERIWLLQLYIHRRYDNPHYLHPWTGLYICLPVSALQISGSNYPYSVRANYITSPLLELANYHVLGRVLYYIPHLAPFPPGKVVSTFGLIMLIVETLNALGVALSSNPSADSSQQHLGSSLTIAALSLQFAVILTFLALASILHRRCAKAQILSVYYRPIITMLITLYMSMALILIRCIYRLIEHLGNTAVDLEDIEKLKNLSPILRHEYYYYIFEASLMLVNSVLWNIWNPSRFLPSNHLIHVAKDGNAETIADQGKDDRSLLAKLGHILTFGVLFGRKTASQPRDDHAAYEMLPGLRSGQN</sequence>
<comment type="subcellular location">
    <subcellularLocation>
        <location evidence="1">Membrane</location>
        <topology evidence="1">Multi-pass membrane protein</topology>
    </subcellularLocation>
</comment>
<dbReference type="PANTHER" id="PTHR31465">
    <property type="entry name" value="PROTEIN RTA1-RELATED"/>
    <property type="match status" value="1"/>
</dbReference>
<dbReference type="PANTHER" id="PTHR31465:SF34">
    <property type="entry name" value="DOMAIN PROTEIN, PUTATIVE (AFU_ORTHOLOGUE AFUA_3G00480)-RELATED"/>
    <property type="match status" value="1"/>
</dbReference>
<organism evidence="6 7">
    <name type="scientific">Arthroderma benhamiae (strain ATCC MYA-4681 / CBS 112371)</name>
    <name type="common">Trichophyton mentagrophytes</name>
    <dbReference type="NCBI Taxonomy" id="663331"/>
    <lineage>
        <taxon>Eukaryota</taxon>
        <taxon>Fungi</taxon>
        <taxon>Dikarya</taxon>
        <taxon>Ascomycota</taxon>
        <taxon>Pezizomycotina</taxon>
        <taxon>Eurotiomycetes</taxon>
        <taxon>Eurotiomycetidae</taxon>
        <taxon>Onygenales</taxon>
        <taxon>Arthrodermataceae</taxon>
        <taxon>Trichophyton</taxon>
    </lineage>
</organism>
<dbReference type="Pfam" id="PF04479">
    <property type="entry name" value="RTA1"/>
    <property type="match status" value="1"/>
</dbReference>
<dbReference type="KEGG" id="abe:ARB_05367"/>
<evidence type="ECO:0000256" key="5">
    <source>
        <dbReference type="SAM" id="Phobius"/>
    </source>
</evidence>
<gene>
    <name evidence="6" type="ORF">ARB_05367</name>
</gene>
<keyword evidence="7" id="KW-1185">Reference proteome</keyword>
<evidence type="ECO:0000256" key="3">
    <source>
        <dbReference type="ARBA" id="ARBA00022989"/>
    </source>
</evidence>
<dbReference type="InterPro" id="IPR007568">
    <property type="entry name" value="RTA1"/>
</dbReference>
<dbReference type="Proteomes" id="UP000008866">
    <property type="component" value="Unassembled WGS sequence"/>
</dbReference>
<feature type="transmembrane region" description="Helical" evidence="5">
    <location>
        <begin position="30"/>
        <end position="54"/>
    </location>
</feature>
<feature type="transmembrane region" description="Helical" evidence="5">
    <location>
        <begin position="178"/>
        <end position="198"/>
    </location>
</feature>